<accession>A0AAD9L2J1</accession>
<dbReference type="AlphaFoldDB" id="A0AAD9L2J1"/>
<sequence>MCCGLKPFNAVTSFCCGGLPIKIPCLESSCDVQPPAFDPDTQVCLNGEKITVAAHCCDGEVQYFCCGGVIRDVPLNDCVRDSLYKDEVCCGDMRISAEFVSCCAEKIPYSRLTEQCCGTFVAPMTGYKRDSSSYPDSAPELMDMDKQTCIGGHVIPRNSWENDSIGYCCGAEIVPRLLPPTTAPKPLPRCGEKTYDDSKFMCCNRYAYPANVYLCCEGQVQGKPEEAACCGQFAYSRLGHRCERDVVVPL</sequence>
<evidence type="ECO:0000313" key="3">
    <source>
        <dbReference type="Proteomes" id="UP001209878"/>
    </source>
</evidence>
<dbReference type="InterPro" id="IPR055284">
    <property type="entry name" value="Galaxin-like"/>
</dbReference>
<evidence type="ECO:0000313" key="2">
    <source>
        <dbReference type="EMBL" id="KAK2182194.1"/>
    </source>
</evidence>
<gene>
    <name evidence="2" type="ORF">NP493_364g04076</name>
</gene>
<protein>
    <recommendedName>
        <fullName evidence="1">Galaxin-like repeats domain-containing protein</fullName>
    </recommendedName>
</protein>
<proteinExistence type="predicted"/>
<comment type="caution">
    <text evidence="2">The sequence shown here is derived from an EMBL/GenBank/DDBJ whole genome shotgun (WGS) entry which is preliminary data.</text>
</comment>
<dbReference type="PANTHER" id="PTHR34490:SF1">
    <property type="entry name" value="GALAXIN-LIKE"/>
    <property type="match status" value="1"/>
</dbReference>
<organism evidence="2 3">
    <name type="scientific">Ridgeia piscesae</name>
    <name type="common">Tubeworm</name>
    <dbReference type="NCBI Taxonomy" id="27915"/>
    <lineage>
        <taxon>Eukaryota</taxon>
        <taxon>Metazoa</taxon>
        <taxon>Spiralia</taxon>
        <taxon>Lophotrochozoa</taxon>
        <taxon>Annelida</taxon>
        <taxon>Polychaeta</taxon>
        <taxon>Sedentaria</taxon>
        <taxon>Canalipalpata</taxon>
        <taxon>Sabellida</taxon>
        <taxon>Siboglinidae</taxon>
        <taxon>Ridgeia</taxon>
    </lineage>
</organism>
<evidence type="ECO:0000259" key="1">
    <source>
        <dbReference type="Pfam" id="PF24748"/>
    </source>
</evidence>
<dbReference type="EMBL" id="JAODUO010000364">
    <property type="protein sequence ID" value="KAK2182194.1"/>
    <property type="molecule type" value="Genomic_DNA"/>
</dbReference>
<name>A0AAD9L2J1_RIDPI</name>
<dbReference type="Proteomes" id="UP001209878">
    <property type="component" value="Unassembled WGS sequence"/>
</dbReference>
<feature type="domain" description="Galaxin-like repeats" evidence="1">
    <location>
        <begin position="2"/>
        <end position="118"/>
    </location>
</feature>
<feature type="domain" description="Galaxin-like repeats" evidence="1">
    <location>
        <begin position="141"/>
        <end position="248"/>
    </location>
</feature>
<dbReference type="InterPro" id="IPR056601">
    <property type="entry name" value="Galaxin_dom"/>
</dbReference>
<dbReference type="Pfam" id="PF24748">
    <property type="entry name" value="Galaxin_repeat"/>
    <property type="match status" value="2"/>
</dbReference>
<keyword evidence="3" id="KW-1185">Reference proteome</keyword>
<dbReference type="PANTHER" id="PTHR34490">
    <property type="entry name" value="PROTEIN CBG12054-RELATED"/>
    <property type="match status" value="1"/>
</dbReference>
<reference evidence="2" key="1">
    <citation type="journal article" date="2023" name="Mol. Biol. Evol.">
        <title>Third-Generation Sequencing Reveals the Adaptive Role of the Epigenome in Three Deep-Sea Polychaetes.</title>
        <authorList>
            <person name="Perez M."/>
            <person name="Aroh O."/>
            <person name="Sun Y."/>
            <person name="Lan Y."/>
            <person name="Juniper S.K."/>
            <person name="Young C.R."/>
            <person name="Angers B."/>
            <person name="Qian P.Y."/>
        </authorList>
    </citation>
    <scope>NUCLEOTIDE SEQUENCE</scope>
    <source>
        <strain evidence="2">R07B-5</strain>
    </source>
</reference>